<dbReference type="SUPFAM" id="SSF52058">
    <property type="entry name" value="L domain-like"/>
    <property type="match status" value="1"/>
</dbReference>
<dbReference type="PANTHER" id="PTHR48051:SF54">
    <property type="entry name" value="LEUCINE-RICH REPEAT-CONTAINING PROTEIN"/>
    <property type="match status" value="1"/>
</dbReference>
<dbReference type="PROSITE" id="PS51450">
    <property type="entry name" value="LRR"/>
    <property type="match status" value="2"/>
</dbReference>
<dbReference type="Gene3D" id="3.80.10.10">
    <property type="entry name" value="Ribonuclease Inhibitor"/>
    <property type="match status" value="1"/>
</dbReference>
<reference evidence="3" key="1">
    <citation type="submission" date="2016-06" db="UniProtKB">
        <authorList>
            <consortium name="WormBaseParasite"/>
        </authorList>
    </citation>
    <scope>IDENTIFICATION</scope>
</reference>
<name>A0A183EY82_9BILA</name>
<evidence type="ECO:0000256" key="2">
    <source>
        <dbReference type="ARBA" id="ARBA00022737"/>
    </source>
</evidence>
<keyword evidence="2" id="KW-0677">Repeat</keyword>
<evidence type="ECO:0000256" key="1">
    <source>
        <dbReference type="ARBA" id="ARBA00022614"/>
    </source>
</evidence>
<dbReference type="Pfam" id="PF13855">
    <property type="entry name" value="LRR_8"/>
    <property type="match status" value="1"/>
</dbReference>
<organism evidence="3">
    <name type="scientific">Gongylonema pulchrum</name>
    <dbReference type="NCBI Taxonomy" id="637853"/>
    <lineage>
        <taxon>Eukaryota</taxon>
        <taxon>Metazoa</taxon>
        <taxon>Ecdysozoa</taxon>
        <taxon>Nematoda</taxon>
        <taxon>Chromadorea</taxon>
        <taxon>Rhabditida</taxon>
        <taxon>Spirurina</taxon>
        <taxon>Spiruromorpha</taxon>
        <taxon>Spiruroidea</taxon>
        <taxon>Gongylonematidae</taxon>
        <taxon>Gongylonema</taxon>
    </lineage>
</organism>
<dbReference type="SMART" id="SM00369">
    <property type="entry name" value="LRR_TYP"/>
    <property type="match status" value="2"/>
</dbReference>
<protein>
    <submittedName>
        <fullName evidence="3">Leucine-rich repeat-containing protein 1</fullName>
    </submittedName>
</protein>
<dbReference type="InterPro" id="IPR003591">
    <property type="entry name" value="Leu-rich_rpt_typical-subtyp"/>
</dbReference>
<evidence type="ECO:0000313" key="3">
    <source>
        <dbReference type="WBParaSite" id="GPUH_0002595301-mRNA-1"/>
    </source>
</evidence>
<dbReference type="GO" id="GO:0005737">
    <property type="term" value="C:cytoplasm"/>
    <property type="evidence" value="ECO:0007669"/>
    <property type="project" value="TreeGrafter"/>
</dbReference>
<dbReference type="PANTHER" id="PTHR48051">
    <property type="match status" value="1"/>
</dbReference>
<keyword evidence="1" id="KW-0433">Leucine-rich repeat</keyword>
<dbReference type="InterPro" id="IPR001611">
    <property type="entry name" value="Leu-rich_rpt"/>
</dbReference>
<dbReference type="InterPro" id="IPR032675">
    <property type="entry name" value="LRR_dom_sf"/>
</dbReference>
<proteinExistence type="predicted"/>
<dbReference type="AlphaFoldDB" id="A0A183EY82"/>
<dbReference type="InterPro" id="IPR050216">
    <property type="entry name" value="LRR_domain-containing"/>
</dbReference>
<sequence length="87" mass="9870">LKYLPADIALLKSLRVLNVRDNQLTHLPSEFSRLELRVLDVSQNELSELPAELRHMCTLVDLRMNANPLNMPPAKLCSKACKLFVLS</sequence>
<accession>A0A183EY82</accession>
<dbReference type="WBParaSite" id="GPUH_0002595301-mRNA-1">
    <property type="protein sequence ID" value="GPUH_0002595301-mRNA-1"/>
    <property type="gene ID" value="GPUH_0002595301"/>
</dbReference>